<evidence type="ECO:0000313" key="3">
    <source>
        <dbReference type="EMBL" id="XCM83048.1"/>
    </source>
</evidence>
<name>A0AAU8K4T4_9ACTN</name>
<accession>A0AAU8K4T4</accession>
<sequence>MTASGGQRRPPWWRRTRNLVMGAGVVVVGVVLAVVLATAGSSSNPAAAQEVEKQAKGTAGKKPFTPPVSAEKPTEQTGGGASPESSSAASAGTKVSGGEAGLYGGSTKTAVCDVPKLTAYLDSEPDKARAWASVQGIQPSEIGSYLGGLTPVVLRADTRVTNHGYQDGEAIPYQAVLEAGTAVLVDSYGVPRVRCACGNPLTPPEAIDQPTYTGDQWASFQSDKVVTVEPAPQPVGKIVLVDEETGGTYDKPVGTTGSPSGSPGSASPGSVSPGSPVSPGTVSPGSGPASGGPSGPSAGVSPYSPPAGGNSPPAGGNSGSPASPGGGGGESPGGNVSAPAGGGSASQYGAPALPTLRFDDEWAEDAEG</sequence>
<organism evidence="3">
    <name type="scientific">Kitasatospora camelliae</name>
    <dbReference type="NCBI Taxonomy" id="3156397"/>
    <lineage>
        <taxon>Bacteria</taxon>
        <taxon>Bacillati</taxon>
        <taxon>Actinomycetota</taxon>
        <taxon>Actinomycetes</taxon>
        <taxon>Kitasatosporales</taxon>
        <taxon>Streptomycetaceae</taxon>
        <taxon>Kitasatospora</taxon>
    </lineage>
</organism>
<feature type="domain" description="DUF6777" evidence="2">
    <location>
        <begin position="94"/>
        <end position="254"/>
    </location>
</feature>
<dbReference type="KEGG" id="kcm:ABWK59_31050"/>
<proteinExistence type="predicted"/>
<feature type="compositionally biased region" description="Low complexity" evidence="1">
    <location>
        <begin position="252"/>
        <end position="287"/>
    </location>
</feature>
<feature type="region of interest" description="Disordered" evidence="1">
    <location>
        <begin position="236"/>
        <end position="368"/>
    </location>
</feature>
<dbReference type="RefSeq" id="WP_354643983.1">
    <property type="nucleotide sequence ID" value="NZ_CP159872.1"/>
</dbReference>
<dbReference type="AlphaFoldDB" id="A0AAU8K4T4"/>
<feature type="compositionally biased region" description="Low complexity" evidence="1">
    <location>
        <begin position="82"/>
        <end position="92"/>
    </location>
</feature>
<dbReference type="InterPro" id="IPR046704">
    <property type="entry name" value="DUF6777"/>
</dbReference>
<dbReference type="EMBL" id="CP159872">
    <property type="protein sequence ID" value="XCM83048.1"/>
    <property type="molecule type" value="Genomic_DNA"/>
</dbReference>
<feature type="region of interest" description="Disordered" evidence="1">
    <location>
        <begin position="42"/>
        <end position="94"/>
    </location>
</feature>
<gene>
    <name evidence="3" type="ORF">ABWK59_31050</name>
</gene>
<reference evidence="3" key="1">
    <citation type="submission" date="2024-06" db="EMBL/GenBank/DDBJ databases">
        <title>The genome sequences of Kitasatospora sp. strain HUAS MG31.</title>
        <authorList>
            <person name="Mo P."/>
        </authorList>
    </citation>
    <scope>NUCLEOTIDE SEQUENCE</scope>
    <source>
        <strain evidence="3">HUAS MG31</strain>
    </source>
</reference>
<protein>
    <submittedName>
        <fullName evidence="3">DUF6777 domain-containing protein</fullName>
    </submittedName>
</protein>
<dbReference type="Pfam" id="PF20568">
    <property type="entry name" value="DUF6777"/>
    <property type="match status" value="1"/>
</dbReference>
<evidence type="ECO:0000259" key="2">
    <source>
        <dbReference type="Pfam" id="PF20568"/>
    </source>
</evidence>
<feature type="compositionally biased region" description="Low complexity" evidence="1">
    <location>
        <begin position="295"/>
        <end position="323"/>
    </location>
</feature>
<evidence type="ECO:0000256" key="1">
    <source>
        <dbReference type="SAM" id="MobiDB-lite"/>
    </source>
</evidence>